<protein>
    <submittedName>
        <fullName evidence="1">DUF2634 domain-containing protein</fullName>
    </submittedName>
</protein>
<proteinExistence type="predicted"/>
<evidence type="ECO:0000313" key="1">
    <source>
        <dbReference type="EMBL" id="AZK48786.1"/>
    </source>
</evidence>
<name>A0A3Q8S738_9BACL</name>
<dbReference type="Pfam" id="PF10934">
    <property type="entry name" value="Sheath_initiator"/>
    <property type="match status" value="1"/>
</dbReference>
<dbReference type="OrthoDB" id="89089at2"/>
<dbReference type="Gene3D" id="3.10.450.40">
    <property type="match status" value="1"/>
</dbReference>
<evidence type="ECO:0000313" key="2">
    <source>
        <dbReference type="Proteomes" id="UP000273145"/>
    </source>
</evidence>
<dbReference type="AlphaFoldDB" id="A0A3Q8S738"/>
<dbReference type="InterPro" id="IPR020288">
    <property type="entry name" value="Sheath_initiator"/>
</dbReference>
<dbReference type="SUPFAM" id="SSF160719">
    <property type="entry name" value="gpW/gp25-like"/>
    <property type="match status" value="1"/>
</dbReference>
<sequence>MIPTNDGLQHDFELENQPTKTFKLNLDKNRIVGKIDEIEALKQAIFLILSCERYEHIIYSWNYGFESNDLIGKPIDFVMSEVKRRILEALLQDERITGVDSFEFNRNKKKLHVTFTVHSIYGDFTEETAVNHQND</sequence>
<gene>
    <name evidence="1" type="ORF">EIM92_23540</name>
</gene>
<dbReference type="KEGG" id="plen:EIM92_23540"/>
<reference evidence="1 2" key="1">
    <citation type="submission" date="2018-11" db="EMBL/GenBank/DDBJ databases">
        <title>Genome sequencing of Paenibacillus lentus DSM25539(T).</title>
        <authorList>
            <person name="Kook J.-K."/>
            <person name="Park S.-N."/>
            <person name="Lim Y.K."/>
        </authorList>
    </citation>
    <scope>NUCLEOTIDE SEQUENCE [LARGE SCALE GENOMIC DNA]</scope>
    <source>
        <strain evidence="1 2">DSM 25539</strain>
    </source>
</reference>
<accession>A0A3Q8S738</accession>
<dbReference type="EMBL" id="CP034248">
    <property type="protein sequence ID" value="AZK48786.1"/>
    <property type="molecule type" value="Genomic_DNA"/>
</dbReference>
<dbReference type="Proteomes" id="UP000273145">
    <property type="component" value="Chromosome"/>
</dbReference>
<dbReference type="RefSeq" id="WP_125084931.1">
    <property type="nucleotide sequence ID" value="NZ_CP034248.1"/>
</dbReference>
<keyword evidence="2" id="KW-1185">Reference proteome</keyword>
<organism evidence="1 2">
    <name type="scientific">Paenibacillus lentus</name>
    <dbReference type="NCBI Taxonomy" id="1338368"/>
    <lineage>
        <taxon>Bacteria</taxon>
        <taxon>Bacillati</taxon>
        <taxon>Bacillota</taxon>
        <taxon>Bacilli</taxon>
        <taxon>Bacillales</taxon>
        <taxon>Paenibacillaceae</taxon>
        <taxon>Paenibacillus</taxon>
    </lineage>
</organism>